<feature type="transmembrane region" description="Helical" evidence="1">
    <location>
        <begin position="212"/>
        <end position="236"/>
    </location>
</feature>
<sequence length="265" mass="29491">MRSLLGSNLGCRFFLFITLNRSCHSLQACRVFAEKSAVNLMGVPLYVICLFSLAAFNNFSLPLIFANLMTICLIVFLLGFILYGTLCASWTWVAISFPMLGKFLTIICSNIFSHPFSLSSLSGTPIMPMLLKLILSQRSLRLSSFLFILFSLFCFAAVNSTILSSRSLICSSVSVILLLIPSSVFFILVIVLFILVCLFFNSSRSWLNISCIFSIFASILFQRSWIIFTIIILNSFSGRLPISASFSCFSGVLSCSFIWCIALCL</sequence>
<evidence type="ECO:0000313" key="2">
    <source>
        <dbReference type="Ensembl" id="ENSMMNP00015029568.1"/>
    </source>
</evidence>
<feature type="transmembrane region" description="Helical" evidence="1">
    <location>
        <begin position="242"/>
        <end position="264"/>
    </location>
</feature>
<evidence type="ECO:0000313" key="3">
    <source>
        <dbReference type="Proteomes" id="UP000694561"/>
    </source>
</evidence>
<dbReference type="Proteomes" id="UP000694561">
    <property type="component" value="Unplaced"/>
</dbReference>
<dbReference type="Ensembl" id="ENSMMNT00015032481.1">
    <property type="protein sequence ID" value="ENSMMNP00015029568.1"/>
    <property type="gene ID" value="ENSMMNG00015021543.1"/>
</dbReference>
<evidence type="ECO:0000256" key="1">
    <source>
        <dbReference type="SAM" id="Phobius"/>
    </source>
</evidence>
<feature type="transmembrane region" description="Helical" evidence="1">
    <location>
        <begin position="175"/>
        <end position="200"/>
    </location>
</feature>
<keyword evidence="1" id="KW-1133">Transmembrane helix</keyword>
<dbReference type="AlphaFoldDB" id="A0A8C6CBZ5"/>
<keyword evidence="3" id="KW-1185">Reference proteome</keyword>
<dbReference type="GeneTree" id="ENSGT01010000224264"/>
<feature type="transmembrane region" description="Helical" evidence="1">
    <location>
        <begin position="37"/>
        <end position="56"/>
    </location>
</feature>
<reference evidence="2" key="2">
    <citation type="submission" date="2025-09" db="UniProtKB">
        <authorList>
            <consortium name="Ensembl"/>
        </authorList>
    </citation>
    <scope>IDENTIFICATION</scope>
</reference>
<organism evidence="2 3">
    <name type="scientific">Monodon monoceros</name>
    <name type="common">Narwhal</name>
    <name type="synonym">Ceratodon monodon</name>
    <dbReference type="NCBI Taxonomy" id="40151"/>
    <lineage>
        <taxon>Eukaryota</taxon>
        <taxon>Metazoa</taxon>
        <taxon>Chordata</taxon>
        <taxon>Craniata</taxon>
        <taxon>Vertebrata</taxon>
        <taxon>Euteleostomi</taxon>
        <taxon>Mammalia</taxon>
        <taxon>Eutheria</taxon>
        <taxon>Laurasiatheria</taxon>
        <taxon>Artiodactyla</taxon>
        <taxon>Whippomorpha</taxon>
        <taxon>Cetacea</taxon>
        <taxon>Odontoceti</taxon>
        <taxon>Monodontidae</taxon>
        <taxon>Monodon</taxon>
    </lineage>
</organism>
<protein>
    <submittedName>
        <fullName evidence="2">Uncharacterized protein</fullName>
    </submittedName>
</protein>
<feature type="transmembrane region" description="Helical" evidence="1">
    <location>
        <begin position="62"/>
        <end position="83"/>
    </location>
</feature>
<accession>A0A8C6CBZ5</accession>
<keyword evidence="1" id="KW-0812">Transmembrane</keyword>
<proteinExistence type="predicted"/>
<reference evidence="2" key="1">
    <citation type="submission" date="2025-08" db="UniProtKB">
        <authorList>
            <consortium name="Ensembl"/>
        </authorList>
    </citation>
    <scope>IDENTIFICATION</scope>
</reference>
<feature type="transmembrane region" description="Helical" evidence="1">
    <location>
        <begin position="118"/>
        <end position="135"/>
    </location>
</feature>
<name>A0A8C6CBZ5_MONMO</name>
<feature type="transmembrane region" description="Helical" evidence="1">
    <location>
        <begin position="142"/>
        <end position="163"/>
    </location>
</feature>
<keyword evidence="1" id="KW-0472">Membrane</keyword>